<proteinExistence type="predicted"/>
<name>A0AC34Q0M0_9BILA</name>
<evidence type="ECO:0000313" key="1">
    <source>
        <dbReference type="Proteomes" id="UP000887576"/>
    </source>
</evidence>
<organism evidence="1 2">
    <name type="scientific">Panagrolaimus sp. JU765</name>
    <dbReference type="NCBI Taxonomy" id="591449"/>
    <lineage>
        <taxon>Eukaryota</taxon>
        <taxon>Metazoa</taxon>
        <taxon>Ecdysozoa</taxon>
        <taxon>Nematoda</taxon>
        <taxon>Chromadorea</taxon>
        <taxon>Rhabditida</taxon>
        <taxon>Tylenchina</taxon>
        <taxon>Panagrolaimomorpha</taxon>
        <taxon>Panagrolaimoidea</taxon>
        <taxon>Panagrolaimidae</taxon>
        <taxon>Panagrolaimus</taxon>
    </lineage>
</organism>
<protein>
    <submittedName>
        <fullName evidence="2">Adenylosuccinate synthetase</fullName>
    </submittedName>
</protein>
<accession>A0AC34Q0M0</accession>
<reference evidence="2" key="1">
    <citation type="submission" date="2022-11" db="UniProtKB">
        <authorList>
            <consortium name="WormBaseParasite"/>
        </authorList>
    </citation>
    <scope>IDENTIFICATION</scope>
</reference>
<dbReference type="WBParaSite" id="JU765_v2.g11769.t1">
    <property type="protein sequence ID" value="JU765_v2.g11769.t1"/>
    <property type="gene ID" value="JU765_v2.g11769"/>
</dbReference>
<sequence length="482" mass="53604">MSEIPNGWAASQGSPVTVILGAQWGDEGKGKIIDFLIQHNQVDVTARCQGGNNAGHTVVANGKKYDFHLLPSGMISERCSNVIGNGVVVNLDSFFHELEHNGILTDQPGWEKRIFISNRAHLVLRVHSQVDGRQEDSLQTKNKIGTTNKGIGPTYSSKCFRNGIRVADLIGDFDDFTARYKSIVAHYRKQFPTIEIDEEDELVHFKKHAEHLRELNIVADTSVYLHQARLQGKKVLVEGANGALLDIDFGTYPYVTSSNATVGGVCTGLGIPPTAIKEVIGVVKAYQTRVGAGPFPTEQFNEDGERLQEIGCEVGVTTGRKRRCGWIDLVLLRSATLINGFTAFAFTKLDVLDSFAEVKVAVGYKLDGENMDFPPAKAADWDRIDVEYKTFPGWQTITSEIREYDDLPQACKDYIHFVEEFVGVPIKYIGFSFSPFLFDVCIFCLRPKLSLNFPSSVFESVFVCFYGKILLLLKLGFRQIGR</sequence>
<evidence type="ECO:0000313" key="2">
    <source>
        <dbReference type="WBParaSite" id="JU765_v2.g11769.t1"/>
    </source>
</evidence>
<dbReference type="Proteomes" id="UP000887576">
    <property type="component" value="Unplaced"/>
</dbReference>